<name>A0A7S1I807_9EUGL</name>
<organism evidence="2">
    <name type="scientific">Eutreptiella gymnastica</name>
    <dbReference type="NCBI Taxonomy" id="73025"/>
    <lineage>
        <taxon>Eukaryota</taxon>
        <taxon>Discoba</taxon>
        <taxon>Euglenozoa</taxon>
        <taxon>Euglenida</taxon>
        <taxon>Spirocuta</taxon>
        <taxon>Euglenophyceae</taxon>
        <taxon>Eutreptiales</taxon>
        <taxon>Eutreptiaceae</taxon>
        <taxon>Eutreptiella</taxon>
    </lineage>
</organism>
<feature type="transmembrane region" description="Helical" evidence="1">
    <location>
        <begin position="47"/>
        <end position="66"/>
    </location>
</feature>
<gene>
    <name evidence="2" type="ORF">EGYM00392_LOCUS15084</name>
</gene>
<protein>
    <submittedName>
        <fullName evidence="2">Uncharacterized protein</fullName>
    </submittedName>
</protein>
<reference evidence="2" key="1">
    <citation type="submission" date="2021-01" db="EMBL/GenBank/DDBJ databases">
        <authorList>
            <person name="Corre E."/>
            <person name="Pelletier E."/>
            <person name="Niang G."/>
            <person name="Scheremetjew M."/>
            <person name="Finn R."/>
            <person name="Kale V."/>
            <person name="Holt S."/>
            <person name="Cochrane G."/>
            <person name="Meng A."/>
            <person name="Brown T."/>
            <person name="Cohen L."/>
        </authorList>
    </citation>
    <scope>NUCLEOTIDE SEQUENCE</scope>
    <source>
        <strain evidence="2">NIES-381</strain>
    </source>
</reference>
<dbReference type="InterPro" id="IPR029063">
    <property type="entry name" value="SAM-dependent_MTases_sf"/>
</dbReference>
<sequence>MHTHALPVSTLSPLNVRRPYCLVAFLFNHCARGNVQSMPANLRSRLLWRRMAATILILCTIVLIGYRHSQGHEIIFKVEARFSRSGSPVQQCLLQWASKHKDSDQTSPQTCPKTMPPELQERYTLSGAIRVVHQYKCQSGPEYTQKRIPYSYDLVEDHLAKARSGGWDKYGMTDEWLFNAITQYPFVGKDVVVMGSQTPWYESVCLARGALSCTTIDFQPINSSHPNITTMTLAEYDRSPRRFDVAISISSFEHDGLGRYGDPLRPEGDLDAMDKMKCVVKDGGILLLSVPIGKDTINWNMHRVYGTKRLPLLLRNWKLLDGFGYGFGERYLGHNGTGQGHDGGQEAEYQPILVLENTVSSMEANDHVLQELCKRTADERFVFPFGQHKANDHICYVPNPKECPEDSIQPRFW</sequence>
<dbReference type="Pfam" id="PF03269">
    <property type="entry name" value="DUF268"/>
    <property type="match status" value="1"/>
</dbReference>
<keyword evidence="1" id="KW-0472">Membrane</keyword>
<evidence type="ECO:0000256" key="1">
    <source>
        <dbReference type="SAM" id="Phobius"/>
    </source>
</evidence>
<dbReference type="AlphaFoldDB" id="A0A7S1I807"/>
<proteinExistence type="predicted"/>
<accession>A0A7S1I807</accession>
<keyword evidence="1" id="KW-1133">Transmembrane helix</keyword>
<dbReference type="SUPFAM" id="SSF53335">
    <property type="entry name" value="S-adenosyl-L-methionine-dependent methyltransferases"/>
    <property type="match status" value="1"/>
</dbReference>
<keyword evidence="1" id="KW-0812">Transmembrane</keyword>
<evidence type="ECO:0000313" key="2">
    <source>
        <dbReference type="EMBL" id="CAD9003999.1"/>
    </source>
</evidence>
<dbReference type="EMBL" id="HBGA01041407">
    <property type="protein sequence ID" value="CAD9003999.1"/>
    <property type="molecule type" value="Transcribed_RNA"/>
</dbReference>
<dbReference type="InterPro" id="IPR004951">
    <property type="entry name" value="DUF268_CAE_spp"/>
</dbReference>